<feature type="transmembrane region" description="Helical" evidence="7">
    <location>
        <begin position="219"/>
        <end position="237"/>
    </location>
</feature>
<dbReference type="InterPro" id="IPR037294">
    <property type="entry name" value="ABC_BtuC-like"/>
</dbReference>
<keyword evidence="9" id="KW-1185">Reference proteome</keyword>
<dbReference type="RefSeq" id="WP_091559849.1">
    <property type="nucleotide sequence ID" value="NZ_FNPH01000008.1"/>
</dbReference>
<evidence type="ECO:0000256" key="2">
    <source>
        <dbReference type="ARBA" id="ARBA00008034"/>
    </source>
</evidence>
<dbReference type="GO" id="GO:0043190">
    <property type="term" value="C:ATP-binding cassette (ABC) transporter complex"/>
    <property type="evidence" value="ECO:0007669"/>
    <property type="project" value="InterPro"/>
</dbReference>
<evidence type="ECO:0000313" key="8">
    <source>
        <dbReference type="EMBL" id="SDZ25751.1"/>
    </source>
</evidence>
<protein>
    <submittedName>
        <fullName evidence="8">Zinc transport system permease protein</fullName>
    </submittedName>
</protein>
<dbReference type="EMBL" id="FNPH01000008">
    <property type="protein sequence ID" value="SDZ25751.1"/>
    <property type="molecule type" value="Genomic_DNA"/>
</dbReference>
<feature type="transmembrane region" description="Helical" evidence="7">
    <location>
        <begin position="61"/>
        <end position="78"/>
    </location>
</feature>
<dbReference type="Pfam" id="PF00950">
    <property type="entry name" value="ABC-3"/>
    <property type="match status" value="1"/>
</dbReference>
<gene>
    <name evidence="8" type="ORF">SAMN05444365_10886</name>
</gene>
<dbReference type="Proteomes" id="UP000242415">
    <property type="component" value="Unassembled WGS sequence"/>
</dbReference>
<reference evidence="9" key="1">
    <citation type="submission" date="2016-10" db="EMBL/GenBank/DDBJ databases">
        <authorList>
            <person name="Varghese N."/>
            <person name="Submissions S."/>
        </authorList>
    </citation>
    <scope>NUCLEOTIDE SEQUENCE [LARGE SCALE GENOMIC DNA]</scope>
    <source>
        <strain evidence="9">DSM 45245</strain>
    </source>
</reference>
<comment type="similarity">
    <text evidence="2 6">Belongs to the ABC-3 integral membrane protein family.</text>
</comment>
<dbReference type="PANTHER" id="PTHR30477">
    <property type="entry name" value="ABC-TRANSPORTER METAL-BINDING PROTEIN"/>
    <property type="match status" value="1"/>
</dbReference>
<evidence type="ECO:0000256" key="1">
    <source>
        <dbReference type="ARBA" id="ARBA00004141"/>
    </source>
</evidence>
<dbReference type="Gene3D" id="1.10.3470.10">
    <property type="entry name" value="ABC transporter involved in vitamin B12 uptake, BtuC"/>
    <property type="match status" value="1"/>
</dbReference>
<keyword evidence="6" id="KW-0813">Transport</keyword>
<evidence type="ECO:0000313" key="9">
    <source>
        <dbReference type="Proteomes" id="UP000242415"/>
    </source>
</evidence>
<sequence length="293" mass="30145">MNVFQYEFAIRALIAALVIGLTAPALGIYLVQRRMSLIGDGVGHVALTGVGVGLLLNQSPILTAMLVAAAGAVAIELIRERGRTSGDLALAILFYGGIAGGVMLVGLSSNRSNAALMSYLFGSLNTTSPTDLVVIVGLGAVLLAAMLVLRPALFAVCQDEEYAKVSGLPVRALNLLLAVTTAVTVTIAMRTVGLLLISAMMVVPVATAQQVTRGFRSTMALAMGVGLLAAVAGVWLAGQVNTAPGATIVVLAIAAFLAVALGAALRRTLHRRSLPATTRPTAELEPPDVVLER</sequence>
<evidence type="ECO:0000256" key="3">
    <source>
        <dbReference type="ARBA" id="ARBA00022692"/>
    </source>
</evidence>
<evidence type="ECO:0000256" key="5">
    <source>
        <dbReference type="ARBA" id="ARBA00023136"/>
    </source>
</evidence>
<name>A0A1H3RKI2_9ACTN</name>
<dbReference type="CDD" id="cd06550">
    <property type="entry name" value="TM_ABC_iron-siderophores_like"/>
    <property type="match status" value="1"/>
</dbReference>
<keyword evidence="5 7" id="KW-0472">Membrane</keyword>
<dbReference type="GO" id="GO:0055085">
    <property type="term" value="P:transmembrane transport"/>
    <property type="evidence" value="ECO:0007669"/>
    <property type="project" value="InterPro"/>
</dbReference>
<feature type="transmembrane region" description="Helical" evidence="7">
    <location>
        <begin position="243"/>
        <end position="265"/>
    </location>
</feature>
<dbReference type="STRING" id="405436.SAMN05444365_10886"/>
<dbReference type="InterPro" id="IPR001626">
    <property type="entry name" value="ABC_TroCD"/>
</dbReference>
<dbReference type="OrthoDB" id="9798540at2"/>
<organism evidence="8 9">
    <name type="scientific">Micromonospora pattaloongensis</name>
    <dbReference type="NCBI Taxonomy" id="405436"/>
    <lineage>
        <taxon>Bacteria</taxon>
        <taxon>Bacillati</taxon>
        <taxon>Actinomycetota</taxon>
        <taxon>Actinomycetes</taxon>
        <taxon>Micromonosporales</taxon>
        <taxon>Micromonosporaceae</taxon>
        <taxon>Micromonospora</taxon>
    </lineage>
</organism>
<dbReference type="SUPFAM" id="SSF81345">
    <property type="entry name" value="ABC transporter involved in vitamin B12 uptake, BtuC"/>
    <property type="match status" value="1"/>
</dbReference>
<dbReference type="GO" id="GO:0010043">
    <property type="term" value="P:response to zinc ion"/>
    <property type="evidence" value="ECO:0007669"/>
    <property type="project" value="TreeGrafter"/>
</dbReference>
<evidence type="ECO:0000256" key="7">
    <source>
        <dbReference type="SAM" id="Phobius"/>
    </source>
</evidence>
<comment type="subcellular location">
    <subcellularLocation>
        <location evidence="6">Cell membrane</location>
        <topology evidence="6">Multi-pass membrane protein</topology>
    </subcellularLocation>
    <subcellularLocation>
        <location evidence="1">Membrane</location>
        <topology evidence="1">Multi-pass membrane protein</topology>
    </subcellularLocation>
</comment>
<dbReference type="PANTHER" id="PTHR30477:SF0">
    <property type="entry name" value="METAL TRANSPORT SYSTEM MEMBRANE PROTEIN TM_0125-RELATED"/>
    <property type="match status" value="1"/>
</dbReference>
<feature type="transmembrane region" description="Helical" evidence="7">
    <location>
        <begin position="132"/>
        <end position="156"/>
    </location>
</feature>
<keyword evidence="3 6" id="KW-0812">Transmembrane</keyword>
<evidence type="ECO:0000256" key="6">
    <source>
        <dbReference type="RuleBase" id="RU003943"/>
    </source>
</evidence>
<accession>A0A1H3RKI2</accession>
<feature type="transmembrane region" description="Helical" evidence="7">
    <location>
        <begin position="12"/>
        <end position="30"/>
    </location>
</feature>
<feature type="transmembrane region" description="Helical" evidence="7">
    <location>
        <begin position="168"/>
        <end position="188"/>
    </location>
</feature>
<evidence type="ECO:0000256" key="4">
    <source>
        <dbReference type="ARBA" id="ARBA00022989"/>
    </source>
</evidence>
<feature type="transmembrane region" description="Helical" evidence="7">
    <location>
        <begin position="90"/>
        <end position="112"/>
    </location>
</feature>
<keyword evidence="4 7" id="KW-1133">Transmembrane helix</keyword>
<dbReference type="AlphaFoldDB" id="A0A1H3RKI2"/>
<proteinExistence type="inferred from homology"/>